<organism evidence="10 11">
    <name type="scientific">Paenibacillus septentrionalis</name>
    <dbReference type="NCBI Taxonomy" id="429342"/>
    <lineage>
        <taxon>Bacteria</taxon>
        <taxon>Bacillati</taxon>
        <taxon>Bacillota</taxon>
        <taxon>Bacilli</taxon>
        <taxon>Bacillales</taxon>
        <taxon>Paenibacillaceae</taxon>
        <taxon>Paenibacillus</taxon>
    </lineage>
</organism>
<feature type="transmembrane region" description="Helical" evidence="8">
    <location>
        <begin position="193"/>
        <end position="211"/>
    </location>
</feature>
<feature type="domain" description="ABC transmembrane type-1" evidence="9">
    <location>
        <begin position="64"/>
        <end position="268"/>
    </location>
</feature>
<evidence type="ECO:0000256" key="6">
    <source>
        <dbReference type="ARBA" id="ARBA00022989"/>
    </source>
</evidence>
<feature type="transmembrane region" description="Helical" evidence="8">
    <location>
        <begin position="64"/>
        <end position="88"/>
    </location>
</feature>
<dbReference type="Pfam" id="PF00528">
    <property type="entry name" value="BPD_transp_1"/>
    <property type="match status" value="2"/>
</dbReference>
<dbReference type="InterPro" id="IPR000515">
    <property type="entry name" value="MetI-like"/>
</dbReference>
<accession>A0ABW1V4E4</accession>
<evidence type="ECO:0000256" key="2">
    <source>
        <dbReference type="ARBA" id="ARBA00022448"/>
    </source>
</evidence>
<feature type="domain" description="ABC transmembrane type-1" evidence="9">
    <location>
        <begin position="360"/>
        <end position="555"/>
    </location>
</feature>
<feature type="transmembrane region" description="Helical" evidence="8">
    <location>
        <begin position="295"/>
        <end position="323"/>
    </location>
</feature>
<feature type="transmembrane region" description="Helical" evidence="8">
    <location>
        <begin position="398"/>
        <end position="419"/>
    </location>
</feature>
<evidence type="ECO:0000256" key="3">
    <source>
        <dbReference type="ARBA" id="ARBA00022475"/>
    </source>
</evidence>
<evidence type="ECO:0000313" key="11">
    <source>
        <dbReference type="Proteomes" id="UP001596233"/>
    </source>
</evidence>
<gene>
    <name evidence="10" type="ORF">ACFP56_12620</name>
</gene>
<feature type="transmembrane region" description="Helical" evidence="8">
    <location>
        <begin position="534"/>
        <end position="555"/>
    </location>
</feature>
<dbReference type="PANTHER" id="PTHR43357">
    <property type="entry name" value="INNER MEMBRANE ABC TRANSPORTER PERMEASE PROTEIN YDCV"/>
    <property type="match status" value="1"/>
</dbReference>
<keyword evidence="2 8" id="KW-0813">Transport</keyword>
<dbReference type="CDD" id="cd06261">
    <property type="entry name" value="TM_PBP2"/>
    <property type="match status" value="2"/>
</dbReference>
<comment type="caution">
    <text evidence="10">The sequence shown here is derived from an EMBL/GenBank/DDBJ whole genome shotgun (WGS) entry which is preliminary data.</text>
</comment>
<protein>
    <submittedName>
        <fullName evidence="10">ABC transporter permease</fullName>
    </submittedName>
</protein>
<dbReference type="SUPFAM" id="SSF161098">
    <property type="entry name" value="MetI-like"/>
    <property type="match status" value="2"/>
</dbReference>
<evidence type="ECO:0000256" key="1">
    <source>
        <dbReference type="ARBA" id="ARBA00004429"/>
    </source>
</evidence>
<comment type="subcellular location">
    <subcellularLocation>
        <location evidence="1">Cell inner membrane</location>
        <topology evidence="1">Multi-pass membrane protein</topology>
    </subcellularLocation>
    <subcellularLocation>
        <location evidence="8">Cell membrane</location>
        <topology evidence="8">Multi-pass membrane protein</topology>
    </subcellularLocation>
</comment>
<name>A0ABW1V4E4_9BACL</name>
<reference evidence="11" key="1">
    <citation type="journal article" date="2019" name="Int. J. Syst. Evol. Microbiol.">
        <title>The Global Catalogue of Microorganisms (GCM) 10K type strain sequencing project: providing services to taxonomists for standard genome sequencing and annotation.</title>
        <authorList>
            <consortium name="The Broad Institute Genomics Platform"/>
            <consortium name="The Broad Institute Genome Sequencing Center for Infectious Disease"/>
            <person name="Wu L."/>
            <person name="Ma J."/>
        </authorList>
    </citation>
    <scope>NUCLEOTIDE SEQUENCE [LARGE SCALE GENOMIC DNA]</scope>
    <source>
        <strain evidence="11">PCU 280</strain>
    </source>
</reference>
<dbReference type="EMBL" id="JBHSTE010000004">
    <property type="protein sequence ID" value="MFC6333465.1"/>
    <property type="molecule type" value="Genomic_DNA"/>
</dbReference>
<keyword evidence="11" id="KW-1185">Reference proteome</keyword>
<keyword evidence="3" id="KW-1003">Cell membrane</keyword>
<keyword evidence="4" id="KW-0997">Cell inner membrane</keyword>
<feature type="transmembrane region" description="Helical" evidence="8">
    <location>
        <begin position="491"/>
        <end position="514"/>
    </location>
</feature>
<dbReference type="Proteomes" id="UP001596233">
    <property type="component" value="Unassembled WGS sequence"/>
</dbReference>
<feature type="transmembrane region" description="Helical" evidence="8">
    <location>
        <begin position="360"/>
        <end position="386"/>
    </location>
</feature>
<dbReference type="PROSITE" id="PS50928">
    <property type="entry name" value="ABC_TM1"/>
    <property type="match status" value="2"/>
</dbReference>
<keyword evidence="7 8" id="KW-0472">Membrane</keyword>
<keyword evidence="5 8" id="KW-0812">Transmembrane</keyword>
<evidence type="ECO:0000256" key="7">
    <source>
        <dbReference type="ARBA" id="ARBA00023136"/>
    </source>
</evidence>
<feature type="transmembrane region" description="Helical" evidence="8">
    <location>
        <begin position="100"/>
        <end position="122"/>
    </location>
</feature>
<evidence type="ECO:0000256" key="8">
    <source>
        <dbReference type="RuleBase" id="RU363032"/>
    </source>
</evidence>
<proteinExistence type="inferred from homology"/>
<sequence length="575" mass="62452">MTRNASEARWGGGVTLLLAIFIFLPLLAVLLNALLPGLFFGDLQFNKITILGELFQRPLWRQSLLNSVTLAGGAATLGTVIGGVLAWLRSQWDFATGRLLDAAVWVLLIVPSFMIAQGWVLFAGAGGMANQSLGMPWITSFIFTPVGLTFVMALSKFPLAYLTILAATEWNVRQFGQAARLCGAKPFTVWRTIYLPLSAPSIIAGWTLVFMDTVGDFGLPAALSTVYKFPTLPYSIYSALYQSPVRFDMAGVLALYLVAILAIAMAILITALRRSRFDFLNARAVHTVKKRPRRAWAINSGVVAFLLLCAGIPLLTSVAVSFMERMGDGFVWSNLSLRHYKEVLFGMDGDHRLLSFWHGLLHSLTIAVIAAVISMVIGFIVAYVITFTESRFRSYLQLFSILSLAVPGVVLGIGYIFIWNQKWLEPLGLHLYGKPALLVIAAVAGAIPYAVRVQLGSFANLSHTMLKAAAVQGAGIGARMREIVLPLARQSILIASLAAMGTSVFDLALSSMLQPPNFVLMPLVIDRAFEFARYGYATAATVISGLVVIILILSVQAAGKTLFGKLDRPQGGTKR</sequence>
<evidence type="ECO:0000256" key="5">
    <source>
        <dbReference type="ARBA" id="ARBA00022692"/>
    </source>
</evidence>
<dbReference type="PANTHER" id="PTHR43357:SF4">
    <property type="entry name" value="INNER MEMBRANE ABC TRANSPORTER PERMEASE PROTEIN YDCV"/>
    <property type="match status" value="1"/>
</dbReference>
<comment type="similarity">
    <text evidence="8">Belongs to the binding-protein-dependent transport system permease family.</text>
</comment>
<keyword evidence="6 8" id="KW-1133">Transmembrane helix</keyword>
<dbReference type="RefSeq" id="WP_379234970.1">
    <property type="nucleotide sequence ID" value="NZ_JBHSTE010000004.1"/>
</dbReference>
<dbReference type="Gene3D" id="1.10.3720.10">
    <property type="entry name" value="MetI-like"/>
    <property type="match status" value="2"/>
</dbReference>
<feature type="transmembrane region" description="Helical" evidence="8">
    <location>
        <begin position="431"/>
        <end position="451"/>
    </location>
</feature>
<dbReference type="InterPro" id="IPR035906">
    <property type="entry name" value="MetI-like_sf"/>
</dbReference>
<feature type="transmembrane region" description="Helical" evidence="8">
    <location>
        <begin position="253"/>
        <end position="274"/>
    </location>
</feature>
<evidence type="ECO:0000256" key="4">
    <source>
        <dbReference type="ARBA" id="ARBA00022519"/>
    </source>
</evidence>
<evidence type="ECO:0000313" key="10">
    <source>
        <dbReference type="EMBL" id="MFC6333465.1"/>
    </source>
</evidence>
<feature type="transmembrane region" description="Helical" evidence="8">
    <location>
        <begin position="12"/>
        <end position="35"/>
    </location>
</feature>
<evidence type="ECO:0000259" key="9">
    <source>
        <dbReference type="PROSITE" id="PS50928"/>
    </source>
</evidence>